<dbReference type="InterPro" id="IPR036594">
    <property type="entry name" value="Meth_synthase_dom"/>
</dbReference>
<comment type="caution">
    <text evidence="4">The sequence shown here is derived from an EMBL/GenBank/DDBJ whole genome shotgun (WGS) entry which is preliminary data.</text>
</comment>
<dbReference type="InterPro" id="IPR050554">
    <property type="entry name" value="Met_Synthase/Corrinoid"/>
</dbReference>
<name>A0A934NFT7_9BACT</name>
<dbReference type="InterPro" id="IPR009061">
    <property type="entry name" value="DNA-bd_dom_put_sf"/>
</dbReference>
<dbReference type="Pfam" id="PF12728">
    <property type="entry name" value="HTH_17"/>
    <property type="match status" value="1"/>
</dbReference>
<keyword evidence="1" id="KW-0479">Metal-binding</keyword>
<dbReference type="InterPro" id="IPR036724">
    <property type="entry name" value="Cobalamin-bd_sf"/>
</dbReference>
<dbReference type="SUPFAM" id="SSF46955">
    <property type="entry name" value="Putative DNA-binding domain"/>
    <property type="match status" value="1"/>
</dbReference>
<protein>
    <submittedName>
        <fullName evidence="4">B12-binding domain-containing protein</fullName>
    </submittedName>
</protein>
<evidence type="ECO:0000313" key="4">
    <source>
        <dbReference type="EMBL" id="MBJ7610373.1"/>
    </source>
</evidence>
<gene>
    <name evidence="4" type="ORF">JF887_13220</name>
</gene>
<accession>A0A934NFT7</accession>
<evidence type="ECO:0000256" key="1">
    <source>
        <dbReference type="ARBA" id="ARBA00022723"/>
    </source>
</evidence>
<dbReference type="PROSITE" id="PS51332">
    <property type="entry name" value="B12_BINDING"/>
    <property type="match status" value="1"/>
</dbReference>
<dbReference type="GO" id="GO:0008705">
    <property type="term" value="F:methionine synthase activity"/>
    <property type="evidence" value="ECO:0007669"/>
    <property type="project" value="TreeGrafter"/>
</dbReference>
<evidence type="ECO:0000259" key="3">
    <source>
        <dbReference type="PROSITE" id="PS51332"/>
    </source>
</evidence>
<dbReference type="GO" id="GO:0046653">
    <property type="term" value="P:tetrahydrofolate metabolic process"/>
    <property type="evidence" value="ECO:0007669"/>
    <property type="project" value="TreeGrafter"/>
</dbReference>
<dbReference type="Proteomes" id="UP000614410">
    <property type="component" value="Unassembled WGS sequence"/>
</dbReference>
<dbReference type="SUPFAM" id="SSF52242">
    <property type="entry name" value="Cobalamin (vitamin B12)-binding domain"/>
    <property type="match status" value="1"/>
</dbReference>
<dbReference type="Pfam" id="PF02607">
    <property type="entry name" value="B12-binding_2"/>
    <property type="match status" value="1"/>
</dbReference>
<dbReference type="SUPFAM" id="SSF47644">
    <property type="entry name" value="Methionine synthase domain"/>
    <property type="match status" value="1"/>
</dbReference>
<dbReference type="GO" id="GO:0031419">
    <property type="term" value="F:cobalamin binding"/>
    <property type="evidence" value="ECO:0007669"/>
    <property type="project" value="InterPro"/>
</dbReference>
<organism evidence="4 5">
    <name type="scientific">Candidatus Amunia macphersoniae</name>
    <dbReference type="NCBI Taxonomy" id="3127014"/>
    <lineage>
        <taxon>Bacteria</taxon>
        <taxon>Bacillati</taxon>
        <taxon>Candidatus Dormiibacterota</taxon>
        <taxon>Candidatus Dormibacteria</taxon>
        <taxon>Candidatus Aeolococcales</taxon>
        <taxon>Candidatus Aeolococcaceae</taxon>
        <taxon>Candidatus Amunia</taxon>
    </lineage>
</organism>
<dbReference type="PANTHER" id="PTHR45833">
    <property type="entry name" value="METHIONINE SYNTHASE"/>
    <property type="match status" value="1"/>
</dbReference>
<dbReference type="InterPro" id="IPR006158">
    <property type="entry name" value="Cobalamin-bd"/>
</dbReference>
<dbReference type="GO" id="GO:0046872">
    <property type="term" value="F:metal ion binding"/>
    <property type="evidence" value="ECO:0007669"/>
    <property type="project" value="UniProtKB-KW"/>
</dbReference>
<dbReference type="Gene3D" id="3.40.50.280">
    <property type="entry name" value="Cobalamin-binding domain"/>
    <property type="match status" value="1"/>
</dbReference>
<dbReference type="EMBL" id="JAEKNN010000061">
    <property type="protein sequence ID" value="MBJ7610373.1"/>
    <property type="molecule type" value="Genomic_DNA"/>
</dbReference>
<feature type="domain" description="B12-binding" evidence="3">
    <location>
        <begin position="160"/>
        <end position="280"/>
    </location>
</feature>
<reference evidence="4 5" key="1">
    <citation type="submission" date="2020-10" db="EMBL/GenBank/DDBJ databases">
        <title>Ca. Dormibacterota MAGs.</title>
        <authorList>
            <person name="Montgomery K."/>
        </authorList>
    </citation>
    <scope>NUCLEOTIDE SEQUENCE [LARGE SCALE GENOMIC DNA]</scope>
    <source>
        <strain evidence="4">Mitchell_Peninsula_5</strain>
    </source>
</reference>
<proteinExistence type="predicted"/>
<evidence type="ECO:0000313" key="5">
    <source>
        <dbReference type="Proteomes" id="UP000614410"/>
    </source>
</evidence>
<dbReference type="GO" id="GO:0005829">
    <property type="term" value="C:cytosol"/>
    <property type="evidence" value="ECO:0007669"/>
    <property type="project" value="TreeGrafter"/>
</dbReference>
<keyword evidence="2" id="KW-0170">Cobalt</keyword>
<dbReference type="PANTHER" id="PTHR45833:SF1">
    <property type="entry name" value="METHIONINE SYNTHASE"/>
    <property type="match status" value="1"/>
</dbReference>
<evidence type="ECO:0000256" key="2">
    <source>
        <dbReference type="ARBA" id="ARBA00023285"/>
    </source>
</evidence>
<dbReference type="InterPro" id="IPR041657">
    <property type="entry name" value="HTH_17"/>
</dbReference>
<sequence length="280" mass="29686">MTRPAAAATPATMSLHEASDRLGVHYMTAYRYVRTGRLPAAKRDGVWVVDQADVDRLRARGAATPPGRGRIAHARRVPELVDRLIAGDEAGAWTMVQSVLAGGTSPADLYMRMFVPALRLIGERWVSGEITVADEHCATTVMQRLVGRTGPLFRRPGRTRGIVVLGAPEGDLHSMPTALAADLLRGQGFIVVDLGANVPTDSFVECVRRLPRVIAVGIAVTATECRTAAARLVIALRDAGVEMPVMVGGSGIDEATARALGADGWADGAPQLLRLVGNVT</sequence>
<dbReference type="GO" id="GO:0050667">
    <property type="term" value="P:homocysteine metabolic process"/>
    <property type="evidence" value="ECO:0007669"/>
    <property type="project" value="TreeGrafter"/>
</dbReference>
<dbReference type="Pfam" id="PF02310">
    <property type="entry name" value="B12-binding"/>
    <property type="match status" value="1"/>
</dbReference>
<dbReference type="Gene3D" id="1.10.1240.10">
    <property type="entry name" value="Methionine synthase domain"/>
    <property type="match status" value="1"/>
</dbReference>
<dbReference type="AlphaFoldDB" id="A0A934NFT7"/>
<dbReference type="InterPro" id="IPR003759">
    <property type="entry name" value="Cbl-bd_cap"/>
</dbReference>